<name>A0A365GZD5_9ACTN</name>
<sequence>MKLGHLRPLYEHGGPYASVYLPTDRHSADAAKAISLHWRHARIELSRLGVDDPTLDAIEEVVIDRRNAAPGRAVFAAGGEILYTHDLPEPPQQSVRYGRLPDVLPLLERCSEEVPIVQVKADRQGADIIVANGGGEPSVNTVDGADWPIRKVKSGGWSHSHIQRNAEETWEQNARAVAAEVAREAREIDAELILVGGDVRARELVLESLPEPYVRRAVPAERGVRAAGADEAAWEEEVAAALRAHDDERHDALIARFREAHGRGDAVAGLAPVVEALRAGQVETLLVAPPVRGELCYGERPHEIALDEQGLADLGVHEPRCESAGSVLVRSAVATDAELEFTDALALQDGTGALLRYTP</sequence>
<dbReference type="Gene3D" id="3.30.420.60">
    <property type="entry name" value="eRF1 domain 2"/>
    <property type="match status" value="1"/>
</dbReference>
<dbReference type="AlphaFoldDB" id="A0A365GZD5"/>
<keyword evidence="2" id="KW-1185">Reference proteome</keyword>
<dbReference type="OrthoDB" id="5179393at2"/>
<dbReference type="InterPro" id="IPR042226">
    <property type="entry name" value="eFR1_2_sf"/>
</dbReference>
<protein>
    <recommendedName>
        <fullName evidence="3">Peptide chain release factor 1</fullName>
    </recommendedName>
</protein>
<proteinExistence type="predicted"/>
<dbReference type="RefSeq" id="WP_111870672.1">
    <property type="nucleotide sequence ID" value="NZ_QLYX01000014.1"/>
</dbReference>
<reference evidence="1 2" key="1">
    <citation type="submission" date="2018-06" db="EMBL/GenBank/DDBJ databases">
        <title>Actinomadura craniellae sp. nov. isolated from marine sponge Craniella sp.</title>
        <authorList>
            <person name="Li L."/>
            <person name="Xu Q.H."/>
            <person name="Lin H.W."/>
            <person name="Lu Y.H."/>
        </authorList>
    </citation>
    <scope>NUCLEOTIDE SEQUENCE [LARGE SCALE GENOMIC DNA]</scope>
    <source>
        <strain evidence="1 2">LHW63021</strain>
    </source>
</reference>
<dbReference type="EMBL" id="QLYX01000014">
    <property type="protein sequence ID" value="RAY12181.1"/>
    <property type="molecule type" value="Genomic_DNA"/>
</dbReference>
<organism evidence="1 2">
    <name type="scientific">Actinomadura craniellae</name>
    <dbReference type="NCBI Taxonomy" id="2231787"/>
    <lineage>
        <taxon>Bacteria</taxon>
        <taxon>Bacillati</taxon>
        <taxon>Actinomycetota</taxon>
        <taxon>Actinomycetes</taxon>
        <taxon>Streptosporangiales</taxon>
        <taxon>Thermomonosporaceae</taxon>
        <taxon>Actinomadura</taxon>
    </lineage>
</organism>
<comment type="caution">
    <text evidence="1">The sequence shown here is derived from an EMBL/GenBank/DDBJ whole genome shotgun (WGS) entry which is preliminary data.</text>
</comment>
<evidence type="ECO:0008006" key="3">
    <source>
        <dbReference type="Google" id="ProtNLM"/>
    </source>
</evidence>
<dbReference type="InterPro" id="IPR040701">
    <property type="entry name" value="Bact_RF_family2"/>
</dbReference>
<evidence type="ECO:0000313" key="1">
    <source>
        <dbReference type="EMBL" id="RAY12181.1"/>
    </source>
</evidence>
<evidence type="ECO:0000313" key="2">
    <source>
        <dbReference type="Proteomes" id="UP000251891"/>
    </source>
</evidence>
<dbReference type="Proteomes" id="UP000251891">
    <property type="component" value="Unassembled WGS sequence"/>
</dbReference>
<gene>
    <name evidence="1" type="ORF">DPM19_26015</name>
</gene>
<dbReference type="SUPFAM" id="SSF53137">
    <property type="entry name" value="Translational machinery components"/>
    <property type="match status" value="1"/>
</dbReference>
<dbReference type="Pfam" id="PF18844">
    <property type="entry name" value="baeRF_family2"/>
    <property type="match status" value="1"/>
</dbReference>
<accession>A0A365GZD5</accession>